<evidence type="ECO:0000313" key="1">
    <source>
        <dbReference type="EMBL" id="PTN77561.1"/>
    </source>
</evidence>
<evidence type="ECO:0000313" key="6">
    <source>
        <dbReference type="Proteomes" id="UP001222182"/>
    </source>
</evidence>
<reference evidence="3 6" key="3">
    <citation type="submission" date="2023-03" db="EMBL/GenBank/DDBJ databases">
        <title>Complete genome sequence of an Enterococcus faecalis urinary isolate.</title>
        <authorList>
            <person name="Brauer A.L."/>
            <person name="Armbruster C.E."/>
        </authorList>
    </citation>
    <scope>NUCLEOTIDE SEQUENCE [LARGE SCALE GENOMIC DNA]</scope>
    <source>
        <strain evidence="3 6">3143</strain>
    </source>
</reference>
<accession>A0A6B1XX81</accession>
<evidence type="ECO:0000313" key="3">
    <source>
        <dbReference type="EMBL" id="WER44034.1"/>
    </source>
</evidence>
<name>A0A6B1XX81_ENTFL</name>
<dbReference type="InterPro" id="IPR027417">
    <property type="entry name" value="P-loop_NTPase"/>
</dbReference>
<dbReference type="Gene3D" id="3.40.50.300">
    <property type="entry name" value="P-loop containing nucleotide triphosphate hydrolases"/>
    <property type="match status" value="1"/>
</dbReference>
<dbReference type="EMBL" id="CP119528">
    <property type="protein sequence ID" value="WER44034.1"/>
    <property type="molecule type" value="Genomic_DNA"/>
</dbReference>
<dbReference type="AlphaFoldDB" id="A0A6B1XX81"/>
<evidence type="ECO:0000313" key="4">
    <source>
        <dbReference type="Proteomes" id="UP000244140"/>
    </source>
</evidence>
<organism evidence="1 4">
    <name type="scientific">Enterococcus faecalis</name>
    <name type="common">Streptococcus faecalis</name>
    <dbReference type="NCBI Taxonomy" id="1351"/>
    <lineage>
        <taxon>Bacteria</taxon>
        <taxon>Bacillati</taxon>
        <taxon>Bacillota</taxon>
        <taxon>Bacilli</taxon>
        <taxon>Lactobacillales</taxon>
        <taxon>Enterococcaceae</taxon>
        <taxon>Enterococcus</taxon>
    </lineage>
</organism>
<evidence type="ECO:0000313" key="2">
    <source>
        <dbReference type="EMBL" id="WEH21377.1"/>
    </source>
</evidence>
<protein>
    <submittedName>
        <fullName evidence="1">Replicase</fullName>
    </submittedName>
</protein>
<dbReference type="EMBL" id="CP119159">
    <property type="protein sequence ID" value="WEH21377.1"/>
    <property type="molecule type" value="Genomic_DNA"/>
</dbReference>
<dbReference type="RefSeq" id="WP_002390554.1">
    <property type="nucleotide sequence ID" value="NZ_AP031218.1"/>
</dbReference>
<dbReference type="Proteomes" id="UP001221642">
    <property type="component" value="Chromosome"/>
</dbReference>
<evidence type="ECO:0000313" key="5">
    <source>
        <dbReference type="Proteomes" id="UP001221642"/>
    </source>
</evidence>
<reference evidence="1 4" key="1">
    <citation type="submission" date="2018-04" db="EMBL/GenBank/DDBJ databases">
        <authorList>
            <person name="Van Tyne D."/>
        </authorList>
    </citation>
    <scope>NUCLEOTIDE SEQUENCE [LARGE SCALE GENOMIC DNA]</scope>
    <source>
        <strain evidence="1 4">B2535</strain>
    </source>
</reference>
<dbReference type="EMBL" id="PZZH01000001">
    <property type="protein sequence ID" value="PTN77561.1"/>
    <property type="molecule type" value="Genomic_DNA"/>
</dbReference>
<dbReference type="Proteomes" id="UP001222182">
    <property type="component" value="Chromosome"/>
</dbReference>
<gene>
    <name evidence="1" type="ORF">DAI13_07315</name>
    <name evidence="3" type="ORF">P0083_07130</name>
    <name evidence="2" type="ORF">P0D81_09855</name>
</gene>
<sequence length="105" mass="11306">MKIIAKGRGTGKTTELVKESARTGQYILASNKSHVRAIEQIAKKAGVTIPYPVTVDEIVSMDRFTCASSIQREGLLVDEAIMVLSKLIGLKITGATISLEGEQQC</sequence>
<reference evidence="2 5" key="2">
    <citation type="submission" date="2023-02" db="EMBL/GenBank/DDBJ databases">
        <title>Results of the 2020 Genomic Proficiency Test for the network of European Union Reference Laboratory for Antimicrobial Resistance assessing whole genome sequencing capacities.</title>
        <authorList>
            <person name="Hoffmann M."/>
            <person name="Luo Y."/>
            <person name="Sorensen L.H."/>
            <person name="Pedersen S.K."/>
            <person name="Hendriksen R.S."/>
        </authorList>
    </citation>
    <scope>NUCLEOTIDE SEQUENCE [LARGE SCALE GENOMIC DNA]</scope>
    <source>
        <strain evidence="2 5">GENOMIC22-006</strain>
    </source>
</reference>
<dbReference type="Proteomes" id="UP000244140">
    <property type="component" value="Unassembled WGS sequence"/>
</dbReference>
<proteinExistence type="predicted"/>